<evidence type="ECO:0000256" key="3">
    <source>
        <dbReference type="ARBA" id="ARBA00012217"/>
    </source>
</evidence>
<dbReference type="Pfam" id="PF01259">
    <property type="entry name" value="SAICAR_synt"/>
    <property type="match status" value="1"/>
</dbReference>
<protein>
    <recommendedName>
        <fullName evidence="4">Phosphoribosylaminoimidazole-succinocarboxamide synthase</fullName>
        <ecNumber evidence="3">6.3.2.6</ecNumber>
    </recommendedName>
    <alternativeName>
        <fullName evidence="9">SAICAR synthetase</fullName>
    </alternativeName>
</protein>
<keyword evidence="6" id="KW-0547">Nucleotide-binding</keyword>
<dbReference type="PROSITE" id="PS01057">
    <property type="entry name" value="SAICAR_SYNTHETASE_1"/>
    <property type="match status" value="1"/>
</dbReference>
<keyword evidence="12" id="KW-1185">Reference proteome</keyword>
<dbReference type="InterPro" id="IPR018236">
    <property type="entry name" value="SAICAR_synthetase_CS"/>
</dbReference>
<keyword evidence="7" id="KW-0658">Purine biosynthesis</keyword>
<comment type="pathway">
    <text evidence="1">Purine metabolism; IMP biosynthesis via de novo pathway; 5-amino-1-(5-phospho-D-ribosyl)imidazole-4-carboxamide from 5-amino-1-(5-phospho-D-ribosyl)imidazole-4-carboxylate: step 1/2.</text>
</comment>
<dbReference type="PROSITE" id="PS01058">
    <property type="entry name" value="SAICAR_SYNTHETASE_2"/>
    <property type="match status" value="1"/>
</dbReference>
<dbReference type="OrthoDB" id="9991235at2759"/>
<dbReference type="SUPFAM" id="SSF56104">
    <property type="entry name" value="SAICAR synthase-like"/>
    <property type="match status" value="1"/>
</dbReference>
<evidence type="ECO:0000313" key="11">
    <source>
        <dbReference type="EMBL" id="KAJ1922258.1"/>
    </source>
</evidence>
<dbReference type="FunFam" id="3.30.470.20:FF:000015">
    <property type="entry name" value="Phosphoribosylaminoimidazole-succinocarboxamide synthase"/>
    <property type="match status" value="1"/>
</dbReference>
<dbReference type="GO" id="GO:0005737">
    <property type="term" value="C:cytoplasm"/>
    <property type="evidence" value="ECO:0007669"/>
    <property type="project" value="TreeGrafter"/>
</dbReference>
<dbReference type="EMBL" id="JANBPU010000001">
    <property type="protein sequence ID" value="KAJ1922258.1"/>
    <property type="molecule type" value="Genomic_DNA"/>
</dbReference>
<dbReference type="EC" id="6.3.2.6" evidence="3"/>
<gene>
    <name evidence="11" type="primary">ADE1</name>
    <name evidence="11" type="ORF">H4219_000120</name>
</gene>
<organism evidence="11 12">
    <name type="scientific">Mycoemilia scoparia</name>
    <dbReference type="NCBI Taxonomy" id="417184"/>
    <lineage>
        <taxon>Eukaryota</taxon>
        <taxon>Fungi</taxon>
        <taxon>Fungi incertae sedis</taxon>
        <taxon>Zoopagomycota</taxon>
        <taxon>Kickxellomycotina</taxon>
        <taxon>Kickxellomycetes</taxon>
        <taxon>Kickxellales</taxon>
        <taxon>Kickxellaceae</taxon>
        <taxon>Mycoemilia</taxon>
    </lineage>
</organism>
<comment type="similarity">
    <text evidence="2">Belongs to the SAICAR synthetase family.</text>
</comment>
<evidence type="ECO:0000256" key="8">
    <source>
        <dbReference type="ARBA" id="ARBA00022840"/>
    </source>
</evidence>
<evidence type="ECO:0000259" key="10">
    <source>
        <dbReference type="Pfam" id="PF01259"/>
    </source>
</evidence>
<dbReference type="Proteomes" id="UP001150538">
    <property type="component" value="Unassembled WGS sequence"/>
</dbReference>
<dbReference type="Gene3D" id="3.30.470.20">
    <property type="entry name" value="ATP-grasp fold, B domain"/>
    <property type="match status" value="1"/>
</dbReference>
<evidence type="ECO:0000256" key="1">
    <source>
        <dbReference type="ARBA" id="ARBA00004672"/>
    </source>
</evidence>
<evidence type="ECO:0000256" key="9">
    <source>
        <dbReference type="ARBA" id="ARBA00030409"/>
    </source>
</evidence>
<dbReference type="PANTHER" id="PTHR43700:SF1">
    <property type="entry name" value="PHOSPHORIBOSYLAMINOIMIDAZOLE-SUCCINOCARBOXAMIDE SYNTHASE"/>
    <property type="match status" value="1"/>
</dbReference>
<dbReference type="AlphaFoldDB" id="A0A9W8A3U3"/>
<feature type="domain" description="SAICAR synthetase/ADE2 N-terminal" evidence="10">
    <location>
        <begin position="16"/>
        <end position="263"/>
    </location>
</feature>
<keyword evidence="5 11" id="KW-0436">Ligase</keyword>
<evidence type="ECO:0000256" key="7">
    <source>
        <dbReference type="ARBA" id="ARBA00022755"/>
    </source>
</evidence>
<evidence type="ECO:0000313" key="12">
    <source>
        <dbReference type="Proteomes" id="UP001150538"/>
    </source>
</evidence>
<evidence type="ECO:0000256" key="5">
    <source>
        <dbReference type="ARBA" id="ARBA00022598"/>
    </source>
</evidence>
<sequence>MPQPLLESDCPDLKLLARGKVRDLYDIDDDSLLFVATDRISAYDVTMKTPIPNKGRILTQMSVFWFKMLEDIIPNHMITDKIDEMPEKIHKYRDQLEGRSLLVKKVKILPVEAIVRGHIAGSGWKEYKEKETVCDIPLPLGLKESQKLSEPLYTPSTKAEYGEHDENIHPDKAVEILGKENADKVAKVSVEIYKKASDYAAKKGIIIADTKLEFGLDKQGNLVLADEVLTPDSSRFWPESTFRVGKSQDSYDKQYLRDYLESINFDKKTPIDLPPLVVDNSLKKYIEAFVKLTGTRPDLK</sequence>
<accession>A0A9W8A3U3</accession>
<dbReference type="NCBIfam" id="TIGR00081">
    <property type="entry name" value="purC"/>
    <property type="match status" value="1"/>
</dbReference>
<comment type="caution">
    <text evidence="11">The sequence shown here is derived from an EMBL/GenBank/DDBJ whole genome shotgun (WGS) entry which is preliminary data.</text>
</comment>
<dbReference type="GO" id="GO:0004639">
    <property type="term" value="F:phosphoribosylaminoimidazolesuccinocarboxamide synthase activity"/>
    <property type="evidence" value="ECO:0007669"/>
    <property type="project" value="UniProtKB-EC"/>
</dbReference>
<dbReference type="InterPro" id="IPR001636">
    <property type="entry name" value="SAICAR_synth"/>
</dbReference>
<dbReference type="FunFam" id="3.30.200.20:FF:000392">
    <property type="entry name" value="Phosphoribosylaminoimidazole-succinocarboxamide synthase"/>
    <property type="match status" value="1"/>
</dbReference>
<dbReference type="NCBIfam" id="NF010568">
    <property type="entry name" value="PRK13961.1"/>
    <property type="match status" value="1"/>
</dbReference>
<dbReference type="Gene3D" id="3.30.200.20">
    <property type="entry name" value="Phosphorylase Kinase, domain 1"/>
    <property type="match status" value="1"/>
</dbReference>
<evidence type="ECO:0000256" key="6">
    <source>
        <dbReference type="ARBA" id="ARBA00022741"/>
    </source>
</evidence>
<dbReference type="GO" id="GO:0005524">
    <property type="term" value="F:ATP binding"/>
    <property type="evidence" value="ECO:0007669"/>
    <property type="project" value="UniProtKB-KW"/>
</dbReference>
<keyword evidence="8" id="KW-0067">ATP-binding</keyword>
<evidence type="ECO:0000256" key="2">
    <source>
        <dbReference type="ARBA" id="ARBA00010190"/>
    </source>
</evidence>
<dbReference type="GO" id="GO:0006189">
    <property type="term" value="P:'de novo' IMP biosynthetic process"/>
    <property type="evidence" value="ECO:0007669"/>
    <property type="project" value="TreeGrafter"/>
</dbReference>
<dbReference type="InterPro" id="IPR028923">
    <property type="entry name" value="SAICAR_synt/ADE2_N"/>
</dbReference>
<dbReference type="HAMAP" id="MF_00137">
    <property type="entry name" value="SAICAR_synth"/>
    <property type="match status" value="1"/>
</dbReference>
<reference evidence="11" key="1">
    <citation type="submission" date="2022-07" db="EMBL/GenBank/DDBJ databases">
        <title>Phylogenomic reconstructions and comparative analyses of Kickxellomycotina fungi.</title>
        <authorList>
            <person name="Reynolds N.K."/>
            <person name="Stajich J.E."/>
            <person name="Barry K."/>
            <person name="Grigoriev I.V."/>
            <person name="Crous P."/>
            <person name="Smith M.E."/>
        </authorList>
    </citation>
    <scope>NUCLEOTIDE SEQUENCE</scope>
    <source>
        <strain evidence="11">NBRC 100468</strain>
    </source>
</reference>
<proteinExistence type="inferred from homology"/>
<name>A0A9W8A3U3_9FUNG</name>
<dbReference type="PANTHER" id="PTHR43700">
    <property type="entry name" value="PHOSPHORIBOSYLAMINOIMIDAZOLE-SUCCINOCARBOXAMIDE SYNTHASE"/>
    <property type="match status" value="1"/>
</dbReference>
<dbReference type="CDD" id="cd01414">
    <property type="entry name" value="SAICAR_synt_Sc"/>
    <property type="match status" value="1"/>
</dbReference>
<evidence type="ECO:0000256" key="4">
    <source>
        <dbReference type="ARBA" id="ARBA00016460"/>
    </source>
</evidence>